<dbReference type="GO" id="GO:0003677">
    <property type="term" value="F:DNA binding"/>
    <property type="evidence" value="ECO:0007669"/>
    <property type="project" value="UniProtKB-KW"/>
</dbReference>
<evidence type="ECO:0000313" key="6">
    <source>
        <dbReference type="EMBL" id="AFD06162.1"/>
    </source>
</evidence>
<dbReference type="Pfam" id="PF00455">
    <property type="entry name" value="DeoRC"/>
    <property type="match status" value="1"/>
</dbReference>
<dbReference type="EMBL" id="CP003349">
    <property type="protein sequence ID" value="AFD06162.1"/>
    <property type="molecule type" value="Genomic_DNA"/>
</dbReference>
<dbReference type="PRINTS" id="PR00037">
    <property type="entry name" value="HTHLACR"/>
</dbReference>
<evidence type="ECO:0000313" key="7">
    <source>
        <dbReference type="Proteomes" id="UP000007590"/>
    </source>
</evidence>
<evidence type="ECO:0000256" key="3">
    <source>
        <dbReference type="ARBA" id="ARBA00023125"/>
    </source>
</evidence>
<evidence type="ECO:0000259" key="5">
    <source>
        <dbReference type="PROSITE" id="PS51000"/>
    </source>
</evidence>
<dbReference type="OrthoDB" id="9798651at2"/>
<organism evidence="6 7">
    <name type="scientific">Solitalea canadensis (strain ATCC 29591 / DSM 3403 / JCM 21819 / LMG 8368 / NBRC 15130 / NCIMB 12057 / USAM 9D)</name>
    <name type="common">Flexibacter canadensis</name>
    <dbReference type="NCBI Taxonomy" id="929556"/>
    <lineage>
        <taxon>Bacteria</taxon>
        <taxon>Pseudomonadati</taxon>
        <taxon>Bacteroidota</taxon>
        <taxon>Sphingobacteriia</taxon>
        <taxon>Sphingobacteriales</taxon>
        <taxon>Sphingobacteriaceae</taxon>
        <taxon>Solitalea</taxon>
    </lineage>
</organism>
<dbReference type="Pfam" id="PF08220">
    <property type="entry name" value="HTH_DeoR"/>
    <property type="match status" value="1"/>
</dbReference>
<keyword evidence="2" id="KW-0805">Transcription regulation</keyword>
<dbReference type="eggNOG" id="COG1349">
    <property type="taxonomic scope" value="Bacteria"/>
</dbReference>
<dbReference type="SMART" id="SM01134">
    <property type="entry name" value="DeoRC"/>
    <property type="match status" value="1"/>
</dbReference>
<feature type="domain" description="HTH deoR-type" evidence="5">
    <location>
        <begin position="3"/>
        <end position="58"/>
    </location>
</feature>
<dbReference type="Gene3D" id="3.40.50.1360">
    <property type="match status" value="1"/>
</dbReference>
<keyword evidence="7" id="KW-1185">Reference proteome</keyword>
<dbReference type="STRING" id="929556.Solca_1055"/>
<protein>
    <submittedName>
        <fullName evidence="6">Transcriptional regulator of sugar metabolism</fullName>
    </submittedName>
</protein>
<keyword evidence="4" id="KW-0804">Transcription</keyword>
<evidence type="ECO:0000256" key="4">
    <source>
        <dbReference type="ARBA" id="ARBA00023163"/>
    </source>
</evidence>
<dbReference type="SUPFAM" id="SSF46785">
    <property type="entry name" value="Winged helix' DNA-binding domain"/>
    <property type="match status" value="1"/>
</dbReference>
<gene>
    <name evidence="6" type="ordered locus">Solca_1055</name>
</gene>
<evidence type="ECO:0000256" key="2">
    <source>
        <dbReference type="ARBA" id="ARBA00023015"/>
    </source>
</evidence>
<dbReference type="InterPro" id="IPR014036">
    <property type="entry name" value="DeoR-like_C"/>
</dbReference>
<dbReference type="PANTHER" id="PTHR30363:SF4">
    <property type="entry name" value="GLYCEROL-3-PHOSPHATE REGULON REPRESSOR"/>
    <property type="match status" value="1"/>
</dbReference>
<dbReference type="HOGENOM" id="CLU_060699_2_1_10"/>
<reference evidence="6" key="1">
    <citation type="submission" date="2012-02" db="EMBL/GenBank/DDBJ databases">
        <title>The complete genome of Solitalea canadensis DSM 3403.</title>
        <authorList>
            <consortium name="US DOE Joint Genome Institute (JGI-PGF)"/>
            <person name="Lucas S."/>
            <person name="Copeland A."/>
            <person name="Lapidus A."/>
            <person name="Glavina del Rio T."/>
            <person name="Dalin E."/>
            <person name="Tice H."/>
            <person name="Bruce D."/>
            <person name="Goodwin L."/>
            <person name="Pitluck S."/>
            <person name="Peters L."/>
            <person name="Ovchinnikova G."/>
            <person name="Lu M."/>
            <person name="Kyrpides N."/>
            <person name="Mavromatis K."/>
            <person name="Ivanova N."/>
            <person name="Brettin T."/>
            <person name="Detter J.C."/>
            <person name="Han C."/>
            <person name="Larimer F."/>
            <person name="Land M."/>
            <person name="Hauser L."/>
            <person name="Markowitz V."/>
            <person name="Cheng J.-F."/>
            <person name="Hugenholtz P."/>
            <person name="Woyke T."/>
            <person name="Wu D."/>
            <person name="Spring S."/>
            <person name="Schroeder M."/>
            <person name="Kopitz M."/>
            <person name="Brambilla E."/>
            <person name="Klenk H.-P."/>
            <person name="Eisen J.A."/>
        </authorList>
    </citation>
    <scope>NUCLEOTIDE SEQUENCE</scope>
    <source>
        <strain evidence="6">DSM 3403</strain>
    </source>
</reference>
<dbReference type="InterPro" id="IPR001034">
    <property type="entry name" value="DeoR_HTH"/>
</dbReference>
<dbReference type="PROSITE" id="PS51000">
    <property type="entry name" value="HTH_DEOR_2"/>
    <property type="match status" value="1"/>
</dbReference>
<dbReference type="InterPro" id="IPR050313">
    <property type="entry name" value="Carb_Metab_HTH_regulators"/>
</dbReference>
<dbReference type="InterPro" id="IPR018356">
    <property type="entry name" value="Tscrpt_reg_HTH_DeoR_CS"/>
</dbReference>
<dbReference type="SUPFAM" id="SSF100950">
    <property type="entry name" value="NagB/RpiA/CoA transferase-like"/>
    <property type="match status" value="1"/>
</dbReference>
<dbReference type="Proteomes" id="UP000007590">
    <property type="component" value="Chromosome"/>
</dbReference>
<dbReference type="AlphaFoldDB" id="H8KVA4"/>
<accession>H8KVA4</accession>
<sequence>MLKEERQTFIIKQINLHNKVLSADLSRQLNVSEDTVRRDLNELAENGQIIKVYGGALSKSFHFPFANNDTYAQDSKKIIAKKAVNLIKDGMVVLAGGGTTMIEIARAMPKNLKCTFFTISPLVALELVETSNSDVILIGGQLSPAAHISIGSQVINQLSEIRVDLCFLGTNGLSLENGVTDSDWEAVQVKKAMIKSARKTVIVSIAEKLESTQNLKVCDLNSVHYLITDLDPTHGALSGYSAYVETI</sequence>
<dbReference type="RefSeq" id="WP_014679389.1">
    <property type="nucleotide sequence ID" value="NC_017770.1"/>
</dbReference>
<proteinExistence type="predicted"/>
<dbReference type="KEGG" id="scn:Solca_1055"/>
<dbReference type="PROSITE" id="PS00894">
    <property type="entry name" value="HTH_DEOR_1"/>
    <property type="match status" value="1"/>
</dbReference>
<name>H8KVA4_SOLCM</name>
<evidence type="ECO:0000256" key="1">
    <source>
        <dbReference type="ARBA" id="ARBA00022491"/>
    </source>
</evidence>
<dbReference type="Gene3D" id="1.10.10.10">
    <property type="entry name" value="Winged helix-like DNA-binding domain superfamily/Winged helix DNA-binding domain"/>
    <property type="match status" value="1"/>
</dbReference>
<dbReference type="InterPro" id="IPR036388">
    <property type="entry name" value="WH-like_DNA-bd_sf"/>
</dbReference>
<keyword evidence="1" id="KW-0678">Repressor</keyword>
<dbReference type="GO" id="GO:0003700">
    <property type="term" value="F:DNA-binding transcription factor activity"/>
    <property type="evidence" value="ECO:0007669"/>
    <property type="project" value="InterPro"/>
</dbReference>
<keyword evidence="3" id="KW-0238">DNA-binding</keyword>
<dbReference type="InterPro" id="IPR036390">
    <property type="entry name" value="WH_DNA-bd_sf"/>
</dbReference>
<dbReference type="InterPro" id="IPR037171">
    <property type="entry name" value="NagB/RpiA_transferase-like"/>
</dbReference>
<dbReference type="PANTHER" id="PTHR30363">
    <property type="entry name" value="HTH-TYPE TRANSCRIPTIONAL REGULATOR SRLR-RELATED"/>
    <property type="match status" value="1"/>
</dbReference>
<dbReference type="SMART" id="SM00420">
    <property type="entry name" value="HTH_DEOR"/>
    <property type="match status" value="1"/>
</dbReference>